<dbReference type="Gramene" id="PRQ28278">
    <property type="protein sequence ID" value="PRQ28278"/>
    <property type="gene ID" value="RchiOBHm_Chr5g0001331"/>
</dbReference>
<sequence>MADQGPLNVVPLAVILPDPNLDVVPLAVILPGQNILPPNNVLPPDFDHITNVCCIGATQSSVMHMAVIAERYPRLNVVVADFNQQLIEDWNEGNIDFEEEGMFELLENLAVANLQFVDDVNEAIVDAQMIFIGVEIPIKVIGCREGFDLRLWVKAIRRIVKVAPTSKIIVERSTMPIDSFDMTTTLLARRPPPPYGQPAVQFAVMSNPDFYSPGSRLQDLRNPDRVVIGLKSNVGDVLPLQQLYMVFNSKPRSNPRSPSA</sequence>
<name>A0A2P6Q254_ROSCH</name>
<comment type="caution">
    <text evidence="3">The sequence shown here is derived from an EMBL/GenBank/DDBJ whole genome shotgun (WGS) entry which is preliminary data.</text>
</comment>
<protein>
    <submittedName>
        <fullName evidence="3">Putative UDP-glucose 6-dehydrogenase</fullName>
        <ecNumber evidence="3">1.1.1.22</ecNumber>
    </submittedName>
</protein>
<dbReference type="InterPro" id="IPR028356">
    <property type="entry name" value="UDPglc_DH_euk"/>
</dbReference>
<dbReference type="STRING" id="74649.A0A2P6Q254"/>
<dbReference type="InterPro" id="IPR036291">
    <property type="entry name" value="NAD(P)-bd_dom_sf"/>
</dbReference>
<dbReference type="GO" id="GO:0051287">
    <property type="term" value="F:NAD binding"/>
    <property type="evidence" value="ECO:0007669"/>
    <property type="project" value="InterPro"/>
</dbReference>
<dbReference type="OMA" id="MEEYRIV"/>
<dbReference type="Pfam" id="PF03721">
    <property type="entry name" value="UDPG_MGDP_dh_N"/>
    <property type="match status" value="1"/>
</dbReference>
<keyword evidence="4" id="KW-1185">Reference proteome</keyword>
<comment type="catalytic activity">
    <reaction evidence="1">
        <text>UDP-alpha-D-glucose + 2 NAD(+) + H2O = UDP-alpha-D-glucuronate + 2 NADH + 3 H(+)</text>
        <dbReference type="Rhea" id="RHEA:23596"/>
        <dbReference type="ChEBI" id="CHEBI:15377"/>
        <dbReference type="ChEBI" id="CHEBI:15378"/>
        <dbReference type="ChEBI" id="CHEBI:57540"/>
        <dbReference type="ChEBI" id="CHEBI:57945"/>
        <dbReference type="ChEBI" id="CHEBI:58052"/>
        <dbReference type="ChEBI" id="CHEBI:58885"/>
        <dbReference type="EC" id="1.1.1.22"/>
    </reaction>
</comment>
<organism evidence="3 4">
    <name type="scientific">Rosa chinensis</name>
    <name type="common">China rose</name>
    <dbReference type="NCBI Taxonomy" id="74649"/>
    <lineage>
        <taxon>Eukaryota</taxon>
        <taxon>Viridiplantae</taxon>
        <taxon>Streptophyta</taxon>
        <taxon>Embryophyta</taxon>
        <taxon>Tracheophyta</taxon>
        <taxon>Spermatophyta</taxon>
        <taxon>Magnoliopsida</taxon>
        <taxon>eudicotyledons</taxon>
        <taxon>Gunneridae</taxon>
        <taxon>Pentapetalae</taxon>
        <taxon>rosids</taxon>
        <taxon>fabids</taxon>
        <taxon>Rosales</taxon>
        <taxon>Rosaceae</taxon>
        <taxon>Rosoideae</taxon>
        <taxon>Rosoideae incertae sedis</taxon>
        <taxon>Rosa</taxon>
    </lineage>
</organism>
<dbReference type="Gene3D" id="3.40.50.720">
    <property type="entry name" value="NAD(P)-binding Rossmann-like Domain"/>
    <property type="match status" value="1"/>
</dbReference>
<dbReference type="EC" id="1.1.1.22" evidence="3"/>
<dbReference type="PANTHER" id="PTHR11374">
    <property type="entry name" value="UDP-GLUCOSE DEHYDROGENASE/UDP-MANNAC DEHYDROGENASE"/>
    <property type="match status" value="1"/>
</dbReference>
<evidence type="ECO:0000313" key="4">
    <source>
        <dbReference type="Proteomes" id="UP000238479"/>
    </source>
</evidence>
<evidence type="ECO:0000259" key="2">
    <source>
        <dbReference type="Pfam" id="PF03721"/>
    </source>
</evidence>
<evidence type="ECO:0000313" key="3">
    <source>
        <dbReference type="EMBL" id="PRQ28278.1"/>
    </source>
</evidence>
<dbReference type="PANTHER" id="PTHR11374:SF3">
    <property type="entry name" value="UDP-GLUCOSE 6-DEHYDROGENASE"/>
    <property type="match status" value="1"/>
</dbReference>
<gene>
    <name evidence="3" type="ORF">RchiOBHm_Chr5g0001331</name>
</gene>
<keyword evidence="3" id="KW-0560">Oxidoreductase</keyword>
<dbReference type="Proteomes" id="UP000238479">
    <property type="component" value="Chromosome 5"/>
</dbReference>
<evidence type="ECO:0000256" key="1">
    <source>
        <dbReference type="ARBA" id="ARBA00047473"/>
    </source>
</evidence>
<feature type="domain" description="UDP-glucose/GDP-mannose dehydrogenase N-terminal" evidence="2">
    <location>
        <begin position="51"/>
        <end position="232"/>
    </location>
</feature>
<dbReference type="OrthoDB" id="5059218at2759"/>
<dbReference type="EMBL" id="PDCK01000043">
    <property type="protein sequence ID" value="PRQ28278.1"/>
    <property type="molecule type" value="Genomic_DNA"/>
</dbReference>
<dbReference type="GO" id="GO:0003979">
    <property type="term" value="F:UDP-glucose 6-dehydrogenase activity"/>
    <property type="evidence" value="ECO:0007669"/>
    <property type="project" value="UniProtKB-EC"/>
</dbReference>
<dbReference type="AlphaFoldDB" id="A0A2P6Q254"/>
<reference evidence="3 4" key="1">
    <citation type="journal article" date="2018" name="Nat. Genet.">
        <title>The Rosa genome provides new insights in the design of modern roses.</title>
        <authorList>
            <person name="Bendahmane M."/>
        </authorList>
    </citation>
    <scope>NUCLEOTIDE SEQUENCE [LARGE SCALE GENOMIC DNA]</scope>
    <source>
        <strain evidence="4">cv. Old Blush</strain>
    </source>
</reference>
<dbReference type="SUPFAM" id="SSF51735">
    <property type="entry name" value="NAD(P)-binding Rossmann-fold domains"/>
    <property type="match status" value="1"/>
</dbReference>
<proteinExistence type="predicted"/>
<dbReference type="InterPro" id="IPR001732">
    <property type="entry name" value="UDP-Glc/GDP-Man_DH_N"/>
</dbReference>
<accession>A0A2P6Q254</accession>